<accession>A0A329C129</accession>
<sequence>MAVADSEYQLGIKRGGGVVSTEHIRDYFGATSDVHANPNRDAYCAAFVNWCLKRVGYDGNNDAWSANLARWGKSTRGNKPAYGAVAVIRFPTGGHHVTFVNGKAPPAHGQPRIATLGGNQGTGHAVTYSSLPESWVVAYRFPSDYTESDDDYDLKLMEHGGPQMSEASTR</sequence>
<organism evidence="2 3">
    <name type="scientific">Paraburkholderia bryophila</name>
    <dbReference type="NCBI Taxonomy" id="420952"/>
    <lineage>
        <taxon>Bacteria</taxon>
        <taxon>Pseudomonadati</taxon>
        <taxon>Pseudomonadota</taxon>
        <taxon>Betaproteobacteria</taxon>
        <taxon>Burkholderiales</taxon>
        <taxon>Burkholderiaceae</taxon>
        <taxon>Paraburkholderia</taxon>
    </lineage>
</organism>
<evidence type="ECO:0000313" key="2">
    <source>
        <dbReference type="EMBL" id="RAS25204.1"/>
    </source>
</evidence>
<feature type="domain" description="Peptidase C51" evidence="1">
    <location>
        <begin position="41"/>
        <end position="102"/>
    </location>
</feature>
<proteinExistence type="predicted"/>
<comment type="caution">
    <text evidence="2">The sequence shown here is derived from an EMBL/GenBank/DDBJ whole genome shotgun (WGS) entry which is preliminary data.</text>
</comment>
<evidence type="ECO:0000313" key="3">
    <source>
        <dbReference type="Proteomes" id="UP000248918"/>
    </source>
</evidence>
<reference evidence="2 3" key="1">
    <citation type="submission" date="2018-06" db="EMBL/GenBank/DDBJ databases">
        <title>Genomic Encyclopedia of Type Strains, Phase III (KMG-III): the genomes of soil and plant-associated and newly described type strains.</title>
        <authorList>
            <person name="Whitman W."/>
        </authorList>
    </citation>
    <scope>NUCLEOTIDE SEQUENCE [LARGE SCALE GENOMIC DNA]</scope>
    <source>
        <strain evidence="2 3">LMG 23644</strain>
    </source>
</reference>
<gene>
    <name evidence="2" type="ORF">BX591_1161</name>
</gene>
<dbReference type="InterPro" id="IPR007921">
    <property type="entry name" value="CHAP_dom"/>
</dbReference>
<evidence type="ECO:0000259" key="1">
    <source>
        <dbReference type="Pfam" id="PF05257"/>
    </source>
</evidence>
<name>A0A329C129_9BURK</name>
<dbReference type="Proteomes" id="UP000248918">
    <property type="component" value="Unassembled WGS sequence"/>
</dbReference>
<protein>
    <submittedName>
        <fullName evidence="2">Uncharacterized protein (TIGR02594 family)</fullName>
    </submittedName>
</protein>
<dbReference type="RefSeq" id="WP_244147087.1">
    <property type="nucleotide sequence ID" value="NZ_CADFFP010000019.1"/>
</dbReference>
<dbReference type="Pfam" id="PF05257">
    <property type="entry name" value="CHAP"/>
    <property type="match status" value="1"/>
</dbReference>
<dbReference type="AlphaFoldDB" id="A0A329C129"/>
<dbReference type="EMBL" id="QLTK01000016">
    <property type="protein sequence ID" value="RAS25204.1"/>
    <property type="molecule type" value="Genomic_DNA"/>
</dbReference>